<sequence>MEKVSNRISHRDRHLHSPFGQSLMHTFVFDLRSALVLGGSPLRQTPCPIAQCTGFEYALRAQCNVPPSTILNVNRFFQCCKVHFQRSEARVACNGLAMPAGSKDVLTRTAWDLTEPQSLETFKARVRALAETFPNCQAWLAWHVSRGEYILQALSSCSETSWLFNNTNAQGSLGWGIQRNASKKRTTIVDTMHHAIRCHVRSFHQ</sequence>
<evidence type="ECO:0000313" key="1">
    <source>
        <dbReference type="EMBL" id="KAF2862387.1"/>
    </source>
</evidence>
<organism evidence="1 2">
    <name type="scientific">Piedraia hortae CBS 480.64</name>
    <dbReference type="NCBI Taxonomy" id="1314780"/>
    <lineage>
        <taxon>Eukaryota</taxon>
        <taxon>Fungi</taxon>
        <taxon>Dikarya</taxon>
        <taxon>Ascomycota</taxon>
        <taxon>Pezizomycotina</taxon>
        <taxon>Dothideomycetes</taxon>
        <taxon>Dothideomycetidae</taxon>
        <taxon>Capnodiales</taxon>
        <taxon>Piedraiaceae</taxon>
        <taxon>Piedraia</taxon>
    </lineage>
</organism>
<dbReference type="EMBL" id="MU005966">
    <property type="protein sequence ID" value="KAF2862387.1"/>
    <property type="molecule type" value="Genomic_DNA"/>
</dbReference>
<proteinExistence type="predicted"/>
<dbReference type="AlphaFoldDB" id="A0A6A7C561"/>
<reference evidence="1" key="1">
    <citation type="journal article" date="2020" name="Stud. Mycol.">
        <title>101 Dothideomycetes genomes: a test case for predicting lifestyles and emergence of pathogens.</title>
        <authorList>
            <person name="Haridas S."/>
            <person name="Albert R."/>
            <person name="Binder M."/>
            <person name="Bloem J."/>
            <person name="Labutti K."/>
            <person name="Salamov A."/>
            <person name="Andreopoulos B."/>
            <person name="Baker S."/>
            <person name="Barry K."/>
            <person name="Bills G."/>
            <person name="Bluhm B."/>
            <person name="Cannon C."/>
            <person name="Castanera R."/>
            <person name="Culley D."/>
            <person name="Daum C."/>
            <person name="Ezra D."/>
            <person name="Gonzalez J."/>
            <person name="Henrissat B."/>
            <person name="Kuo A."/>
            <person name="Liang C."/>
            <person name="Lipzen A."/>
            <person name="Lutzoni F."/>
            <person name="Magnuson J."/>
            <person name="Mondo S."/>
            <person name="Nolan M."/>
            <person name="Ohm R."/>
            <person name="Pangilinan J."/>
            <person name="Park H.-J."/>
            <person name="Ramirez L."/>
            <person name="Alfaro M."/>
            <person name="Sun H."/>
            <person name="Tritt A."/>
            <person name="Yoshinaga Y."/>
            <person name="Zwiers L.-H."/>
            <person name="Turgeon B."/>
            <person name="Goodwin S."/>
            <person name="Spatafora J."/>
            <person name="Crous P."/>
            <person name="Grigoriev I."/>
        </authorList>
    </citation>
    <scope>NUCLEOTIDE SEQUENCE</scope>
    <source>
        <strain evidence="1">CBS 480.64</strain>
    </source>
</reference>
<accession>A0A6A7C561</accession>
<gene>
    <name evidence="1" type="ORF">K470DRAFT_9628</name>
</gene>
<keyword evidence="2" id="KW-1185">Reference proteome</keyword>
<evidence type="ECO:0000313" key="2">
    <source>
        <dbReference type="Proteomes" id="UP000799421"/>
    </source>
</evidence>
<protein>
    <submittedName>
        <fullName evidence="1">Uncharacterized protein</fullName>
    </submittedName>
</protein>
<dbReference type="Proteomes" id="UP000799421">
    <property type="component" value="Unassembled WGS sequence"/>
</dbReference>
<name>A0A6A7C561_9PEZI</name>